<dbReference type="PANTHER" id="PTHR39209">
    <property type="match status" value="1"/>
</dbReference>
<sequence length="205" mass="22394">VGIRVTDFSVVIREPSLDEPLADAATALRATDGHDDVTMAVRGLYRRLGIDPTKRRPSSEALLRRVRRGEPLPRVNALVDVCNWCSVESRLPFGLYDADQIHGVIECRRGRQGEAYSGIRKDDVHVDGRLVLSDQIGAFGNPSSDSVRTMITSSTTSAMVVVFAPLDVDSSVVASTVDTVTARVMQFIGPRAIMSWAARKQLEAK</sequence>
<feature type="non-terminal residue" evidence="2">
    <location>
        <position position="1"/>
    </location>
</feature>
<dbReference type="GO" id="GO:0004826">
    <property type="term" value="F:phenylalanine-tRNA ligase activity"/>
    <property type="evidence" value="ECO:0007669"/>
    <property type="project" value="InterPro"/>
</dbReference>
<feature type="domain" description="B3/B4 tRNA-binding" evidence="1">
    <location>
        <begin position="41"/>
        <end position="189"/>
    </location>
</feature>
<name>A0A381NW39_9ZZZZ</name>
<dbReference type="PANTHER" id="PTHR39209:SF2">
    <property type="entry name" value="CYTOPLASMIC PROTEIN"/>
    <property type="match status" value="1"/>
</dbReference>
<evidence type="ECO:0000259" key="1">
    <source>
        <dbReference type="SMART" id="SM00873"/>
    </source>
</evidence>
<dbReference type="AlphaFoldDB" id="A0A381NW39"/>
<dbReference type="SMART" id="SM00873">
    <property type="entry name" value="B3_4"/>
    <property type="match status" value="1"/>
</dbReference>
<accession>A0A381NW39</accession>
<dbReference type="InterPro" id="IPR020825">
    <property type="entry name" value="Phe-tRNA_synthase-like_B3/B4"/>
</dbReference>
<reference evidence="2" key="1">
    <citation type="submission" date="2018-05" db="EMBL/GenBank/DDBJ databases">
        <authorList>
            <person name="Lanie J.A."/>
            <person name="Ng W.-L."/>
            <person name="Kazmierczak K.M."/>
            <person name="Andrzejewski T.M."/>
            <person name="Davidsen T.M."/>
            <person name="Wayne K.J."/>
            <person name="Tettelin H."/>
            <person name="Glass J.I."/>
            <person name="Rusch D."/>
            <person name="Podicherti R."/>
            <person name="Tsui H.-C.T."/>
            <person name="Winkler M.E."/>
        </authorList>
    </citation>
    <scope>NUCLEOTIDE SEQUENCE</scope>
</reference>
<organism evidence="2">
    <name type="scientific">marine metagenome</name>
    <dbReference type="NCBI Taxonomy" id="408172"/>
    <lineage>
        <taxon>unclassified sequences</taxon>
        <taxon>metagenomes</taxon>
        <taxon>ecological metagenomes</taxon>
    </lineage>
</organism>
<dbReference type="Gene3D" id="3.50.40.10">
    <property type="entry name" value="Phenylalanyl-trna Synthetase, Chain B, domain 3"/>
    <property type="match status" value="1"/>
</dbReference>
<dbReference type="GO" id="GO:0003723">
    <property type="term" value="F:RNA binding"/>
    <property type="evidence" value="ECO:0007669"/>
    <property type="project" value="InterPro"/>
</dbReference>
<evidence type="ECO:0000313" key="2">
    <source>
        <dbReference type="EMBL" id="SUZ58429.1"/>
    </source>
</evidence>
<gene>
    <name evidence="2" type="ORF">METZ01_LOCUS11283</name>
</gene>
<dbReference type="SUPFAM" id="SSF56037">
    <property type="entry name" value="PheT/TilS domain"/>
    <property type="match status" value="1"/>
</dbReference>
<dbReference type="InterPro" id="IPR005146">
    <property type="entry name" value="B3/B4_tRNA-bd"/>
</dbReference>
<protein>
    <recommendedName>
        <fullName evidence="1">B3/B4 tRNA-binding domain-containing protein</fullName>
    </recommendedName>
</protein>
<dbReference type="Pfam" id="PF03483">
    <property type="entry name" value="B3_4"/>
    <property type="match status" value="1"/>
</dbReference>
<proteinExistence type="predicted"/>
<dbReference type="EMBL" id="UINC01000619">
    <property type="protein sequence ID" value="SUZ58429.1"/>
    <property type="molecule type" value="Genomic_DNA"/>
</dbReference>